<evidence type="ECO:0000313" key="2">
    <source>
        <dbReference type="Proteomes" id="UP000250043"/>
    </source>
</evidence>
<proteinExistence type="predicted"/>
<dbReference type="AlphaFoldDB" id="A0A8E2DNX5"/>
<sequence>MSGARIITQQKFHSDTLASNKPLRANINFGADVYPRIPIRHARSRAPPPVEAGYKRVLLIEQGPKEWAGGMNTSCAGGRRAITRRLPVTVRVMEVARRRYWICDTVRGMAYNSGDGLALARFIGMKFHGNSCFANPPVGDLAHFLSKGIASSPISPTIRVLTWRHDHRRRTTLVYEYAHFDDYTSRNAGRRSRAAPVSGLRRTSAGVVKDGGVLLRGDREGLRGKQELTDTLALDL</sequence>
<protein>
    <submittedName>
        <fullName evidence="1">Uncharacterized protein</fullName>
    </submittedName>
</protein>
<name>A0A8E2DNX5_9APHY</name>
<evidence type="ECO:0000313" key="1">
    <source>
        <dbReference type="EMBL" id="OCH91948.1"/>
    </source>
</evidence>
<reference evidence="1 2" key="1">
    <citation type="submission" date="2016-07" db="EMBL/GenBank/DDBJ databases">
        <title>Draft genome of the white-rot fungus Obba rivulosa 3A-2.</title>
        <authorList>
            <consortium name="DOE Joint Genome Institute"/>
            <person name="Miettinen O."/>
            <person name="Riley R."/>
            <person name="Acob R."/>
            <person name="Barry K."/>
            <person name="Cullen D."/>
            <person name="De Vries R."/>
            <person name="Hainaut M."/>
            <person name="Hatakka A."/>
            <person name="Henrissat B."/>
            <person name="Hilden K."/>
            <person name="Kuo R."/>
            <person name="Labutti K."/>
            <person name="Lipzen A."/>
            <person name="Makela M.R."/>
            <person name="Sandor L."/>
            <person name="Spatafora J.W."/>
            <person name="Grigoriev I.V."/>
            <person name="Hibbett D.S."/>
        </authorList>
    </citation>
    <scope>NUCLEOTIDE SEQUENCE [LARGE SCALE GENOMIC DNA]</scope>
    <source>
        <strain evidence="1 2">3A-2</strain>
    </source>
</reference>
<dbReference type="EMBL" id="KV722377">
    <property type="protein sequence ID" value="OCH91948.1"/>
    <property type="molecule type" value="Genomic_DNA"/>
</dbReference>
<accession>A0A8E2DNX5</accession>
<dbReference type="Proteomes" id="UP000250043">
    <property type="component" value="Unassembled WGS sequence"/>
</dbReference>
<keyword evidence="2" id="KW-1185">Reference proteome</keyword>
<organism evidence="1 2">
    <name type="scientific">Obba rivulosa</name>
    <dbReference type="NCBI Taxonomy" id="1052685"/>
    <lineage>
        <taxon>Eukaryota</taxon>
        <taxon>Fungi</taxon>
        <taxon>Dikarya</taxon>
        <taxon>Basidiomycota</taxon>
        <taxon>Agaricomycotina</taxon>
        <taxon>Agaricomycetes</taxon>
        <taxon>Polyporales</taxon>
        <taxon>Gelatoporiaceae</taxon>
        <taxon>Obba</taxon>
    </lineage>
</organism>
<gene>
    <name evidence="1" type="ORF">OBBRIDRAFT_802963</name>
</gene>